<name>A0A9Q3KDM1_9BASI</name>
<protein>
    <submittedName>
        <fullName evidence="2">Uncharacterized protein</fullName>
    </submittedName>
</protein>
<comment type="caution">
    <text evidence="2">The sequence shown here is derived from an EMBL/GenBank/DDBJ whole genome shotgun (WGS) entry which is preliminary data.</text>
</comment>
<dbReference type="Proteomes" id="UP000765509">
    <property type="component" value="Unassembled WGS sequence"/>
</dbReference>
<gene>
    <name evidence="2" type="ORF">O181_118667</name>
</gene>
<reference evidence="2" key="1">
    <citation type="submission" date="2021-03" db="EMBL/GenBank/DDBJ databases">
        <title>Draft genome sequence of rust myrtle Austropuccinia psidii MF-1, a brazilian biotype.</title>
        <authorList>
            <person name="Quecine M.C."/>
            <person name="Pachon D.M.R."/>
            <person name="Bonatelli M.L."/>
            <person name="Correr F.H."/>
            <person name="Franceschini L.M."/>
            <person name="Leite T.F."/>
            <person name="Margarido G.R.A."/>
            <person name="Almeida C.A."/>
            <person name="Ferrarezi J.A."/>
            <person name="Labate C.A."/>
        </authorList>
    </citation>
    <scope>NUCLEOTIDE SEQUENCE</scope>
    <source>
        <strain evidence="2">MF-1</strain>
    </source>
</reference>
<sequence>MPSSFGLEYNLEENLPREVHTIIKQLKLEVPFKQYVCCRKCYLLCDIELSPEEGQYMPTIKSTPCGTKLFLPFKLHPLPSIDLTLKSPRDFTPPWLLGQICLSRQPQLCNPQSKFISQPIKSWLKWFLNVPGIKDEIEKWASKISNNDIEHLSDVSQGEVWKRSSSKIMQKHTLELWFSLFVDWFNPRGKKISGKQVSHKYTCLAGIIPSPNQPNMVTISNVLNPLAEDLLQLNEGVKVATLKYTAGRPVIVKVAALIGDIVANHKVLGFMSHSEHHSFSWCEVKHNERTKLQLGPPCKGMTVLEQSRKWKTASSISIQQRVAKQKGIHWYWWGSDSTHLQRTTMQEEESDSPEDDSNLNEDEMEIDDCDSSSKFDKKNIGYLLKDTKQKLKKRIQDVVVPKGVSHIPMNIGEKGVGRLKASQWQSLFGIYIPLVALDVFWDFDDPDNIFLINTGSLSC</sequence>
<dbReference type="EMBL" id="AVOT02103972">
    <property type="protein sequence ID" value="MBW0578952.1"/>
    <property type="molecule type" value="Genomic_DNA"/>
</dbReference>
<evidence type="ECO:0000313" key="3">
    <source>
        <dbReference type="Proteomes" id="UP000765509"/>
    </source>
</evidence>
<feature type="region of interest" description="Disordered" evidence="1">
    <location>
        <begin position="342"/>
        <end position="364"/>
    </location>
</feature>
<dbReference type="AlphaFoldDB" id="A0A9Q3KDM1"/>
<feature type="compositionally biased region" description="Acidic residues" evidence="1">
    <location>
        <begin position="346"/>
        <end position="364"/>
    </location>
</feature>
<accession>A0A9Q3KDM1</accession>
<organism evidence="2 3">
    <name type="scientific">Austropuccinia psidii MF-1</name>
    <dbReference type="NCBI Taxonomy" id="1389203"/>
    <lineage>
        <taxon>Eukaryota</taxon>
        <taxon>Fungi</taxon>
        <taxon>Dikarya</taxon>
        <taxon>Basidiomycota</taxon>
        <taxon>Pucciniomycotina</taxon>
        <taxon>Pucciniomycetes</taxon>
        <taxon>Pucciniales</taxon>
        <taxon>Sphaerophragmiaceae</taxon>
        <taxon>Austropuccinia</taxon>
    </lineage>
</organism>
<evidence type="ECO:0000256" key="1">
    <source>
        <dbReference type="SAM" id="MobiDB-lite"/>
    </source>
</evidence>
<evidence type="ECO:0000313" key="2">
    <source>
        <dbReference type="EMBL" id="MBW0578952.1"/>
    </source>
</evidence>
<proteinExistence type="predicted"/>
<keyword evidence="3" id="KW-1185">Reference proteome</keyword>